<dbReference type="EMBL" id="KB031119">
    <property type="protein sequence ID" value="ELK02864.1"/>
    <property type="molecule type" value="Genomic_DNA"/>
</dbReference>
<evidence type="ECO:0000313" key="2">
    <source>
        <dbReference type="EMBL" id="ELK02864.1"/>
    </source>
</evidence>
<accession>L5JTQ9</accession>
<organism evidence="2 3">
    <name type="scientific">Pteropus alecto</name>
    <name type="common">Black flying fox</name>
    <dbReference type="NCBI Taxonomy" id="9402"/>
    <lineage>
        <taxon>Eukaryota</taxon>
        <taxon>Metazoa</taxon>
        <taxon>Chordata</taxon>
        <taxon>Craniata</taxon>
        <taxon>Vertebrata</taxon>
        <taxon>Euteleostomi</taxon>
        <taxon>Mammalia</taxon>
        <taxon>Eutheria</taxon>
        <taxon>Laurasiatheria</taxon>
        <taxon>Chiroptera</taxon>
        <taxon>Yinpterochiroptera</taxon>
        <taxon>Pteropodoidea</taxon>
        <taxon>Pteropodidae</taxon>
        <taxon>Pteropodinae</taxon>
        <taxon>Pteropus</taxon>
    </lineage>
</organism>
<protein>
    <submittedName>
        <fullName evidence="2">Uncharacterized protein</fullName>
    </submittedName>
</protein>
<evidence type="ECO:0000256" key="1">
    <source>
        <dbReference type="SAM" id="MobiDB-lite"/>
    </source>
</evidence>
<dbReference type="InParanoid" id="L5JTQ9"/>
<dbReference type="AlphaFoldDB" id="L5JTQ9"/>
<reference evidence="3" key="1">
    <citation type="journal article" date="2013" name="Science">
        <title>Comparative analysis of bat genomes provides insight into the evolution of flight and immunity.</title>
        <authorList>
            <person name="Zhang G."/>
            <person name="Cowled C."/>
            <person name="Shi Z."/>
            <person name="Huang Z."/>
            <person name="Bishop-Lilly K.A."/>
            <person name="Fang X."/>
            <person name="Wynne J.W."/>
            <person name="Xiong Z."/>
            <person name="Baker M.L."/>
            <person name="Zhao W."/>
            <person name="Tachedjian M."/>
            <person name="Zhu Y."/>
            <person name="Zhou P."/>
            <person name="Jiang X."/>
            <person name="Ng J."/>
            <person name="Yang L."/>
            <person name="Wu L."/>
            <person name="Xiao J."/>
            <person name="Feng Y."/>
            <person name="Chen Y."/>
            <person name="Sun X."/>
            <person name="Zhang Y."/>
            <person name="Marsh G.A."/>
            <person name="Crameri G."/>
            <person name="Broder C.C."/>
            <person name="Frey K.G."/>
            <person name="Wang L.F."/>
            <person name="Wang J."/>
        </authorList>
    </citation>
    <scope>NUCLEOTIDE SEQUENCE [LARGE SCALE GENOMIC DNA]</scope>
</reference>
<keyword evidence="3" id="KW-1185">Reference proteome</keyword>
<feature type="compositionally biased region" description="Basic and acidic residues" evidence="1">
    <location>
        <begin position="67"/>
        <end position="78"/>
    </location>
</feature>
<proteinExistence type="predicted"/>
<name>L5JTQ9_PTEAL</name>
<gene>
    <name evidence="2" type="ORF">PAL_GLEAN10005514</name>
</gene>
<dbReference type="Proteomes" id="UP000010552">
    <property type="component" value="Unassembled WGS sequence"/>
</dbReference>
<evidence type="ECO:0000313" key="3">
    <source>
        <dbReference type="Proteomes" id="UP000010552"/>
    </source>
</evidence>
<sequence>MNDDPRDYAETREAMPHRRQCRRTNLVVSDINVYSSDVCPVKLETLKVRKCVIPISAASLPSSKAGGRAEAKASDLNEQKGTWQVPDTPGGSLQDFLVPSCQTPWHVCRKKLQSWDGSVGTVTSPG</sequence>
<feature type="region of interest" description="Disordered" evidence="1">
    <location>
        <begin position="60"/>
        <end position="90"/>
    </location>
</feature>